<dbReference type="SUPFAM" id="SSF52172">
    <property type="entry name" value="CheY-like"/>
    <property type="match status" value="1"/>
</dbReference>
<dbReference type="EMBL" id="BNAW01000084">
    <property type="protein sequence ID" value="GHG50130.1"/>
    <property type="molecule type" value="Genomic_DNA"/>
</dbReference>
<sequence>MGEKLLDERGVAQRVDEVTSALEQLTGTIGQEEDLTVVLQRVCRQAIHAIPDAGMGSITLLRDDTPYTATSTADAARRIDQAQYEAGEGPCLEAARSGQIQRVKVHEAAQRWPAFAAAAGEVTVGSSLSAPLFIDQQYQGSLNLHGTGNEGFGTLDAALLQLYTTAAEAALRSAYRHHAAQATIGQLTTALDSRAVIDQAKGILMALHRIGAEQAFDLLVKQSQQQNVKLRDVAERFVTNIVNDQS</sequence>
<keyword evidence="1" id="KW-0808">Transferase</keyword>
<organism evidence="6 7">
    <name type="scientific">Amycolatopsis bullii</name>
    <dbReference type="NCBI Taxonomy" id="941987"/>
    <lineage>
        <taxon>Bacteria</taxon>
        <taxon>Bacillati</taxon>
        <taxon>Actinomycetota</taxon>
        <taxon>Actinomycetes</taxon>
        <taxon>Pseudonocardiales</taxon>
        <taxon>Pseudonocardiaceae</taxon>
        <taxon>Amycolatopsis</taxon>
    </lineage>
</organism>
<proteinExistence type="predicted"/>
<evidence type="ECO:0000256" key="2">
    <source>
        <dbReference type="ARBA" id="ARBA00022777"/>
    </source>
</evidence>
<dbReference type="PIRSF" id="PIRSF036625">
    <property type="entry name" value="GAF_ANTAR"/>
    <property type="match status" value="1"/>
</dbReference>
<dbReference type="InterPro" id="IPR012074">
    <property type="entry name" value="GAF_ANTAR"/>
</dbReference>
<dbReference type="Pfam" id="PF03861">
    <property type="entry name" value="ANTAR"/>
    <property type="match status" value="1"/>
</dbReference>
<dbReference type="Gene3D" id="3.30.450.40">
    <property type="match status" value="1"/>
</dbReference>
<dbReference type="InterPro" id="IPR011006">
    <property type="entry name" value="CheY-like_superfamily"/>
</dbReference>
<feature type="domain" description="ANTAR" evidence="5">
    <location>
        <begin position="177"/>
        <end position="238"/>
    </location>
</feature>
<dbReference type="InterPro" id="IPR005561">
    <property type="entry name" value="ANTAR"/>
</dbReference>
<reference evidence="7" key="1">
    <citation type="journal article" date="2019" name="Int. J. Syst. Evol. Microbiol.">
        <title>The Global Catalogue of Microorganisms (GCM) 10K type strain sequencing project: providing services to taxonomists for standard genome sequencing and annotation.</title>
        <authorList>
            <consortium name="The Broad Institute Genomics Platform"/>
            <consortium name="The Broad Institute Genome Sequencing Center for Infectious Disease"/>
            <person name="Wu L."/>
            <person name="Ma J."/>
        </authorList>
    </citation>
    <scope>NUCLEOTIDE SEQUENCE [LARGE SCALE GENOMIC DNA]</scope>
    <source>
        <strain evidence="7">CGMCC 4.7680</strain>
    </source>
</reference>
<dbReference type="PROSITE" id="PS50921">
    <property type="entry name" value="ANTAR"/>
    <property type="match status" value="1"/>
</dbReference>
<dbReference type="InterPro" id="IPR029016">
    <property type="entry name" value="GAF-like_dom_sf"/>
</dbReference>
<dbReference type="Pfam" id="PF13185">
    <property type="entry name" value="GAF_2"/>
    <property type="match status" value="1"/>
</dbReference>
<dbReference type="InterPro" id="IPR036388">
    <property type="entry name" value="WH-like_DNA-bd_sf"/>
</dbReference>
<keyword evidence="3" id="KW-0805">Transcription regulation</keyword>
<keyword evidence="4" id="KW-0804">Transcription</keyword>
<evidence type="ECO:0000313" key="6">
    <source>
        <dbReference type="EMBL" id="GHG50130.1"/>
    </source>
</evidence>
<name>A0ABQ3KWP7_9PSEU</name>
<evidence type="ECO:0000256" key="4">
    <source>
        <dbReference type="ARBA" id="ARBA00023163"/>
    </source>
</evidence>
<keyword evidence="2" id="KW-0418">Kinase</keyword>
<dbReference type="SMART" id="SM00065">
    <property type="entry name" value="GAF"/>
    <property type="match status" value="1"/>
</dbReference>
<comment type="caution">
    <text evidence="6">The sequence shown here is derived from an EMBL/GenBank/DDBJ whole genome shotgun (WGS) entry which is preliminary data.</text>
</comment>
<evidence type="ECO:0000259" key="5">
    <source>
        <dbReference type="PROSITE" id="PS50921"/>
    </source>
</evidence>
<dbReference type="InterPro" id="IPR003018">
    <property type="entry name" value="GAF"/>
</dbReference>
<accession>A0ABQ3KWP7</accession>
<evidence type="ECO:0000256" key="1">
    <source>
        <dbReference type="ARBA" id="ARBA00022679"/>
    </source>
</evidence>
<dbReference type="SUPFAM" id="SSF55781">
    <property type="entry name" value="GAF domain-like"/>
    <property type="match status" value="1"/>
</dbReference>
<keyword evidence="7" id="KW-1185">Reference proteome</keyword>
<evidence type="ECO:0000313" key="7">
    <source>
        <dbReference type="Proteomes" id="UP000649955"/>
    </source>
</evidence>
<dbReference type="SMART" id="SM01012">
    <property type="entry name" value="ANTAR"/>
    <property type="match status" value="1"/>
</dbReference>
<evidence type="ECO:0000256" key="3">
    <source>
        <dbReference type="ARBA" id="ARBA00023015"/>
    </source>
</evidence>
<dbReference type="Proteomes" id="UP000649955">
    <property type="component" value="Unassembled WGS sequence"/>
</dbReference>
<protein>
    <submittedName>
        <fullName evidence="6">Transcriptional regulator</fullName>
    </submittedName>
</protein>
<gene>
    <name evidence="6" type="ORF">GCM10017567_86130</name>
</gene>
<dbReference type="RefSeq" id="WP_191317108.1">
    <property type="nucleotide sequence ID" value="NZ_BNAW01000084.1"/>
</dbReference>
<dbReference type="Gene3D" id="1.10.10.10">
    <property type="entry name" value="Winged helix-like DNA-binding domain superfamily/Winged helix DNA-binding domain"/>
    <property type="match status" value="1"/>
</dbReference>